<comment type="caution">
    <text evidence="7">The sequence shown here is derived from an EMBL/GenBank/DDBJ whole genome shotgun (WGS) entry which is preliminary data.</text>
</comment>
<dbReference type="Proteomes" id="UP000027190">
    <property type="component" value="Unassembled WGS sequence"/>
</dbReference>
<dbReference type="Gene3D" id="1.10.357.10">
    <property type="entry name" value="Tetracycline Repressor, domain 2"/>
    <property type="match status" value="1"/>
</dbReference>
<evidence type="ECO:0000256" key="4">
    <source>
        <dbReference type="PROSITE-ProRule" id="PRU00335"/>
    </source>
</evidence>
<dbReference type="Pfam" id="PF00440">
    <property type="entry name" value="TetR_N"/>
    <property type="match status" value="1"/>
</dbReference>
<accession>A0A062U8E6</accession>
<dbReference type="OrthoDB" id="7619978at2"/>
<dbReference type="GO" id="GO:0003700">
    <property type="term" value="F:DNA-binding transcription factor activity"/>
    <property type="evidence" value="ECO:0007669"/>
    <property type="project" value="TreeGrafter"/>
</dbReference>
<dbReference type="EMBL" id="AWFG01000074">
    <property type="protein sequence ID" value="KCZ54547.1"/>
    <property type="molecule type" value="Genomic_DNA"/>
</dbReference>
<feature type="compositionally biased region" description="Basic and acidic residues" evidence="5">
    <location>
        <begin position="1"/>
        <end position="12"/>
    </location>
</feature>
<dbReference type="AlphaFoldDB" id="A0A062U8E6"/>
<evidence type="ECO:0000313" key="8">
    <source>
        <dbReference type="Proteomes" id="UP000027190"/>
    </source>
</evidence>
<gene>
    <name evidence="7" type="ORF">HY30_09680</name>
</gene>
<dbReference type="GO" id="GO:0000976">
    <property type="term" value="F:transcription cis-regulatory region binding"/>
    <property type="evidence" value="ECO:0007669"/>
    <property type="project" value="TreeGrafter"/>
</dbReference>
<evidence type="ECO:0000313" key="7">
    <source>
        <dbReference type="EMBL" id="KCZ54547.1"/>
    </source>
</evidence>
<proteinExistence type="predicted"/>
<evidence type="ECO:0000256" key="3">
    <source>
        <dbReference type="ARBA" id="ARBA00023163"/>
    </source>
</evidence>
<dbReference type="PROSITE" id="PS01081">
    <property type="entry name" value="HTH_TETR_1"/>
    <property type="match status" value="1"/>
</dbReference>
<dbReference type="InterPro" id="IPR009057">
    <property type="entry name" value="Homeodomain-like_sf"/>
</dbReference>
<dbReference type="PROSITE" id="PS50977">
    <property type="entry name" value="HTH_TETR_2"/>
    <property type="match status" value="1"/>
</dbReference>
<dbReference type="SUPFAM" id="SSF46689">
    <property type="entry name" value="Homeodomain-like"/>
    <property type="match status" value="1"/>
</dbReference>
<feature type="region of interest" description="Disordered" evidence="5">
    <location>
        <begin position="1"/>
        <end position="20"/>
    </location>
</feature>
<dbReference type="PATRIC" id="fig|1280947.3.peg.3389"/>
<keyword evidence="8" id="KW-1185">Reference proteome</keyword>
<name>A0A062U8E6_9PROT</name>
<feature type="DNA-binding region" description="H-T-H motif" evidence="4">
    <location>
        <begin position="58"/>
        <end position="77"/>
    </location>
</feature>
<evidence type="ECO:0000256" key="5">
    <source>
        <dbReference type="SAM" id="MobiDB-lite"/>
    </source>
</evidence>
<evidence type="ECO:0000256" key="1">
    <source>
        <dbReference type="ARBA" id="ARBA00023015"/>
    </source>
</evidence>
<keyword evidence="2 4" id="KW-0238">DNA-binding</keyword>
<dbReference type="STRING" id="1280947.HY30_09680"/>
<protein>
    <recommendedName>
        <fullName evidence="6">HTH tetR-type domain-containing protein</fullName>
    </recommendedName>
</protein>
<dbReference type="PRINTS" id="PR00455">
    <property type="entry name" value="HTHTETR"/>
</dbReference>
<sequence>MPRPPEPDETPKAGESPDTVVSEEIKYPRRTARRKLTREKIIRAAARLFNEAGYAATTMQNIADAADVHVTTLFMHFNSKADLATEFGIAATDELRKRAFAARDTVPFLDFFRAELERAVIVSKKQSSQSLMLWHGLREEKDLAYALAAYEQALRDIYAEYVAHVYSLDRTNDFRPDIIAAILVSSVSLANDKWVEAPNVIDLSAELSRAVSVAETAVLAILDQLD</sequence>
<feature type="domain" description="HTH tetR-type" evidence="6">
    <location>
        <begin position="35"/>
        <end position="95"/>
    </location>
</feature>
<keyword evidence="1" id="KW-0805">Transcription regulation</keyword>
<dbReference type="InterPro" id="IPR050109">
    <property type="entry name" value="HTH-type_TetR-like_transc_reg"/>
</dbReference>
<dbReference type="RefSeq" id="WP_051615640.1">
    <property type="nucleotide sequence ID" value="NZ_AWFG01000074.1"/>
</dbReference>
<dbReference type="InterPro" id="IPR023772">
    <property type="entry name" value="DNA-bd_HTH_TetR-type_CS"/>
</dbReference>
<reference evidence="7 8" key="1">
    <citation type="journal article" date="2014" name="Antonie Van Leeuwenhoek">
        <title>Hyphomonas beringensis sp. nov. and Hyphomonas chukchiensis sp. nov., isolated from surface seawater of the Bering Sea and Chukchi Sea.</title>
        <authorList>
            <person name="Li C."/>
            <person name="Lai Q."/>
            <person name="Li G."/>
            <person name="Dong C."/>
            <person name="Wang J."/>
            <person name="Liao Y."/>
            <person name="Shao Z."/>
        </authorList>
    </citation>
    <scope>NUCLEOTIDE SEQUENCE [LARGE SCALE GENOMIC DNA]</scope>
    <source>
        <strain evidence="7 8">BH-BN04-4</strain>
    </source>
</reference>
<keyword evidence="3" id="KW-0804">Transcription</keyword>
<dbReference type="eggNOG" id="COG1309">
    <property type="taxonomic scope" value="Bacteria"/>
</dbReference>
<evidence type="ECO:0000256" key="2">
    <source>
        <dbReference type="ARBA" id="ARBA00023125"/>
    </source>
</evidence>
<organism evidence="7 8">
    <name type="scientific">Hyphomonas chukchiensis</name>
    <dbReference type="NCBI Taxonomy" id="1280947"/>
    <lineage>
        <taxon>Bacteria</taxon>
        <taxon>Pseudomonadati</taxon>
        <taxon>Pseudomonadota</taxon>
        <taxon>Alphaproteobacteria</taxon>
        <taxon>Hyphomonadales</taxon>
        <taxon>Hyphomonadaceae</taxon>
        <taxon>Hyphomonas</taxon>
    </lineage>
</organism>
<dbReference type="PANTHER" id="PTHR30055">
    <property type="entry name" value="HTH-TYPE TRANSCRIPTIONAL REGULATOR RUTR"/>
    <property type="match status" value="1"/>
</dbReference>
<dbReference type="InterPro" id="IPR001647">
    <property type="entry name" value="HTH_TetR"/>
</dbReference>
<dbReference type="PANTHER" id="PTHR30055:SF238">
    <property type="entry name" value="MYCOFACTOCIN BIOSYNTHESIS TRANSCRIPTIONAL REGULATOR MFTR-RELATED"/>
    <property type="match status" value="1"/>
</dbReference>
<evidence type="ECO:0000259" key="6">
    <source>
        <dbReference type="PROSITE" id="PS50977"/>
    </source>
</evidence>